<dbReference type="Proteomes" id="UP000191680">
    <property type="component" value="Unassembled WGS sequence"/>
</dbReference>
<feature type="signal peptide" evidence="1">
    <location>
        <begin position="1"/>
        <end position="21"/>
    </location>
</feature>
<keyword evidence="1" id="KW-0732">Signal</keyword>
<accession>A0A1V6LNC6</accession>
<name>A0A1V6LNC6_9FLAO</name>
<feature type="domain" description="Outer membrane protein beta-barrel" evidence="2">
    <location>
        <begin position="19"/>
        <end position="162"/>
    </location>
</feature>
<comment type="caution">
    <text evidence="3">The sequence shown here is derived from an EMBL/GenBank/DDBJ whole genome shotgun (WGS) entry which is preliminary data.</text>
</comment>
<dbReference type="Pfam" id="PF13568">
    <property type="entry name" value="OMP_b-brl_2"/>
    <property type="match status" value="1"/>
</dbReference>
<sequence length="195" mass="21301">MKKTLLVIAVALCGYFGMAQAGSGFGIKAGLNYNGNGDYFESAGDAARDPEKNVGYHLGFWGKIGNQIYLRPELVYSATKSDYENDEFKMKKLDLPILLGAKVIGPVHVFAGPAFQYILDTEFDGITIDDVDNDFTVGMNIGAGVNIGKLGVDLRYERGFSDNEAMFINNNITTLPTSRVDTRPDQLILSLSLKL</sequence>
<evidence type="ECO:0000256" key="1">
    <source>
        <dbReference type="SAM" id="SignalP"/>
    </source>
</evidence>
<evidence type="ECO:0000313" key="3">
    <source>
        <dbReference type="EMBL" id="OQD41704.1"/>
    </source>
</evidence>
<dbReference type="RefSeq" id="WP_080319757.1">
    <property type="nucleotide sequence ID" value="NZ_MTBC01000011.1"/>
</dbReference>
<evidence type="ECO:0000313" key="4">
    <source>
        <dbReference type="Proteomes" id="UP000191680"/>
    </source>
</evidence>
<feature type="chain" id="PRO_5012822328" description="Outer membrane protein beta-barrel domain-containing protein" evidence="1">
    <location>
        <begin position="22"/>
        <end position="195"/>
    </location>
</feature>
<dbReference type="AlphaFoldDB" id="A0A1V6LNC6"/>
<dbReference type="InterPro" id="IPR025665">
    <property type="entry name" value="Beta-barrel_OMP_2"/>
</dbReference>
<reference evidence="3 4" key="1">
    <citation type="submission" date="2016-12" db="EMBL/GenBank/DDBJ databases">
        <authorList>
            <person name="Song W.-J."/>
            <person name="Kurnit D.M."/>
        </authorList>
    </citation>
    <scope>NUCLEOTIDE SEQUENCE [LARGE SCALE GENOMIC DNA]</scope>
    <source>
        <strain evidence="3 4">HSG9</strain>
    </source>
</reference>
<keyword evidence="4" id="KW-1185">Reference proteome</keyword>
<proteinExistence type="predicted"/>
<evidence type="ECO:0000259" key="2">
    <source>
        <dbReference type="Pfam" id="PF13568"/>
    </source>
</evidence>
<organism evidence="3 4">
    <name type="scientific">Croceivirga radicis</name>
    <dbReference type="NCBI Taxonomy" id="1929488"/>
    <lineage>
        <taxon>Bacteria</taxon>
        <taxon>Pseudomonadati</taxon>
        <taxon>Bacteroidota</taxon>
        <taxon>Flavobacteriia</taxon>
        <taxon>Flavobacteriales</taxon>
        <taxon>Flavobacteriaceae</taxon>
        <taxon>Croceivirga</taxon>
    </lineage>
</organism>
<dbReference type="EMBL" id="MTBC01000011">
    <property type="protein sequence ID" value="OQD41704.1"/>
    <property type="molecule type" value="Genomic_DNA"/>
</dbReference>
<protein>
    <recommendedName>
        <fullName evidence="2">Outer membrane protein beta-barrel domain-containing protein</fullName>
    </recommendedName>
</protein>
<gene>
    <name evidence="3" type="ORF">BUL40_13965</name>
</gene>
<dbReference type="OrthoDB" id="1431594at2"/>